<protein>
    <submittedName>
        <fullName evidence="10">Cytochrome P450 alkane hydroxylase</fullName>
    </submittedName>
</protein>
<keyword evidence="6 8" id="KW-0503">Monooxygenase</keyword>
<evidence type="ECO:0000256" key="7">
    <source>
        <dbReference type="PIRSR" id="PIRSR602401-1"/>
    </source>
</evidence>
<dbReference type="GO" id="GO:0016705">
    <property type="term" value="F:oxidoreductase activity, acting on paired donors, with incorporation or reduction of molecular oxygen"/>
    <property type="evidence" value="ECO:0007669"/>
    <property type="project" value="InterPro"/>
</dbReference>
<sequence>MMELAYLPLALLTCVVCLSLHYVANKYRERQADKAIADHHGCLPPPRLQNQRPFGVDRLEQIFRADAESRLMELFLFHFRQTGSTLEQVFLGTKAFGTIEPANLEAILSTNFKDFGMGPRRAITFPMFGDGIFTQEGPAWRHSREMLRPQLQHKQYESLEVFKEGVDDLIDCIQESDGVIDLQPLFFRLALDISTAFLFGESVRSLRTPDAVGEQTFANAFNTAQQYVTKRYRLLDLYWFIGGKEFYQACKYVHQFADTIIDRNLSPDRGGNGHNEKYVFLDTVAEKTSDRIALRGQIINLLAAGRDTTACLLSWTFFLLVRHPQVLVKLREEIVSVCNGRSDLTRDDLRNMTYLQNVLKETLRLYPSVAVNTRTAVRTTVLPTGGGPDRKSPVLIPKGSAVAYSVYAMHRRPDLYGMDAELFRPERWDEDMPFQKNSTNMKWSYLPFNGGPRICLGMDFALAEAGYTVVRIIQRFQTIKLPPGETVELTGVEKQVMTLVVAIADGCKVEIR</sequence>
<dbReference type="SUPFAM" id="SSF48264">
    <property type="entry name" value="Cytochrome P450"/>
    <property type="match status" value="1"/>
</dbReference>
<dbReference type="PANTHER" id="PTHR24287">
    <property type="entry name" value="P450, PUTATIVE (EUROFUNG)-RELATED"/>
    <property type="match status" value="1"/>
</dbReference>
<keyword evidence="9" id="KW-0732">Signal</keyword>
<evidence type="ECO:0000256" key="9">
    <source>
        <dbReference type="SAM" id="SignalP"/>
    </source>
</evidence>
<dbReference type="Proteomes" id="UP000800200">
    <property type="component" value="Unassembled WGS sequence"/>
</dbReference>
<dbReference type="Pfam" id="PF00067">
    <property type="entry name" value="p450"/>
    <property type="match status" value="1"/>
</dbReference>
<keyword evidence="3 7" id="KW-0479">Metal-binding</keyword>
<evidence type="ECO:0000256" key="5">
    <source>
        <dbReference type="ARBA" id="ARBA00023004"/>
    </source>
</evidence>
<dbReference type="InterPro" id="IPR001128">
    <property type="entry name" value="Cyt_P450"/>
</dbReference>
<feature type="chain" id="PRO_5025688441" evidence="9">
    <location>
        <begin position="18"/>
        <end position="512"/>
    </location>
</feature>
<dbReference type="GO" id="GO:0020037">
    <property type="term" value="F:heme binding"/>
    <property type="evidence" value="ECO:0007669"/>
    <property type="project" value="InterPro"/>
</dbReference>
<dbReference type="GO" id="GO:0004497">
    <property type="term" value="F:monooxygenase activity"/>
    <property type="evidence" value="ECO:0007669"/>
    <property type="project" value="UniProtKB-KW"/>
</dbReference>
<feature type="signal peptide" evidence="9">
    <location>
        <begin position="1"/>
        <end position="17"/>
    </location>
</feature>
<dbReference type="PANTHER" id="PTHR24287:SF18">
    <property type="entry name" value="CYTOCHROME P450 MONOOXYGENASE APDE-RELATED"/>
    <property type="match status" value="1"/>
</dbReference>
<keyword evidence="5 7" id="KW-0408">Iron</keyword>
<reference evidence="10" key="1">
    <citation type="journal article" date="2020" name="Stud. Mycol.">
        <title>101 Dothideomycetes genomes: a test case for predicting lifestyles and emergence of pathogens.</title>
        <authorList>
            <person name="Haridas S."/>
            <person name="Albert R."/>
            <person name="Binder M."/>
            <person name="Bloem J."/>
            <person name="Labutti K."/>
            <person name="Salamov A."/>
            <person name="Andreopoulos B."/>
            <person name="Baker S."/>
            <person name="Barry K."/>
            <person name="Bills G."/>
            <person name="Bluhm B."/>
            <person name="Cannon C."/>
            <person name="Castanera R."/>
            <person name="Culley D."/>
            <person name="Daum C."/>
            <person name="Ezra D."/>
            <person name="Gonzalez J."/>
            <person name="Henrissat B."/>
            <person name="Kuo A."/>
            <person name="Liang C."/>
            <person name="Lipzen A."/>
            <person name="Lutzoni F."/>
            <person name="Magnuson J."/>
            <person name="Mondo S."/>
            <person name="Nolan M."/>
            <person name="Ohm R."/>
            <person name="Pangilinan J."/>
            <person name="Park H.-J."/>
            <person name="Ramirez L."/>
            <person name="Alfaro M."/>
            <person name="Sun H."/>
            <person name="Tritt A."/>
            <person name="Yoshinaga Y."/>
            <person name="Zwiers L.-H."/>
            <person name="Turgeon B."/>
            <person name="Goodwin S."/>
            <person name="Spatafora J."/>
            <person name="Crous P."/>
            <person name="Grigoriev I."/>
        </authorList>
    </citation>
    <scope>NUCLEOTIDE SEQUENCE</scope>
    <source>
        <strain evidence="10">CBS 207.26</strain>
    </source>
</reference>
<comment type="similarity">
    <text evidence="2 8">Belongs to the cytochrome P450 family.</text>
</comment>
<dbReference type="PRINTS" id="PR00463">
    <property type="entry name" value="EP450I"/>
</dbReference>
<evidence type="ECO:0000313" key="11">
    <source>
        <dbReference type="Proteomes" id="UP000800200"/>
    </source>
</evidence>
<dbReference type="InterPro" id="IPR047146">
    <property type="entry name" value="Cyt_P450_E_CYP52_fungi"/>
</dbReference>
<dbReference type="Gene3D" id="1.10.630.10">
    <property type="entry name" value="Cytochrome P450"/>
    <property type="match status" value="1"/>
</dbReference>
<feature type="binding site" description="axial binding residue" evidence="7">
    <location>
        <position position="455"/>
    </location>
    <ligand>
        <name>heme</name>
        <dbReference type="ChEBI" id="CHEBI:30413"/>
    </ligand>
    <ligandPart>
        <name>Fe</name>
        <dbReference type="ChEBI" id="CHEBI:18248"/>
    </ligandPart>
</feature>
<comment type="cofactor">
    <cofactor evidence="1 7">
        <name>heme</name>
        <dbReference type="ChEBI" id="CHEBI:30413"/>
    </cofactor>
</comment>
<evidence type="ECO:0000313" key="10">
    <source>
        <dbReference type="EMBL" id="KAF2186509.1"/>
    </source>
</evidence>
<evidence type="ECO:0000256" key="1">
    <source>
        <dbReference type="ARBA" id="ARBA00001971"/>
    </source>
</evidence>
<accession>A0A6A6E7F2</accession>
<dbReference type="EMBL" id="ML994629">
    <property type="protein sequence ID" value="KAF2186509.1"/>
    <property type="molecule type" value="Genomic_DNA"/>
</dbReference>
<evidence type="ECO:0000256" key="8">
    <source>
        <dbReference type="RuleBase" id="RU000461"/>
    </source>
</evidence>
<evidence type="ECO:0000256" key="4">
    <source>
        <dbReference type="ARBA" id="ARBA00023002"/>
    </source>
</evidence>
<gene>
    <name evidence="10" type="ORF">K469DRAFT_738393</name>
</gene>
<name>A0A6A6E7F2_9PEZI</name>
<keyword evidence="7 8" id="KW-0349">Heme</keyword>
<dbReference type="CDD" id="cd11063">
    <property type="entry name" value="CYP52"/>
    <property type="match status" value="1"/>
</dbReference>
<evidence type="ECO:0000256" key="3">
    <source>
        <dbReference type="ARBA" id="ARBA00022723"/>
    </source>
</evidence>
<evidence type="ECO:0000256" key="2">
    <source>
        <dbReference type="ARBA" id="ARBA00010617"/>
    </source>
</evidence>
<dbReference type="OrthoDB" id="1470350at2759"/>
<dbReference type="InterPro" id="IPR017972">
    <property type="entry name" value="Cyt_P450_CS"/>
</dbReference>
<evidence type="ECO:0000256" key="6">
    <source>
        <dbReference type="ARBA" id="ARBA00023033"/>
    </source>
</evidence>
<dbReference type="InterPro" id="IPR002401">
    <property type="entry name" value="Cyt_P450_E_grp-I"/>
</dbReference>
<proteinExistence type="inferred from homology"/>
<dbReference type="AlphaFoldDB" id="A0A6A6E7F2"/>
<dbReference type="PROSITE" id="PS00086">
    <property type="entry name" value="CYTOCHROME_P450"/>
    <property type="match status" value="1"/>
</dbReference>
<dbReference type="PRINTS" id="PR00385">
    <property type="entry name" value="P450"/>
</dbReference>
<dbReference type="GO" id="GO:0005506">
    <property type="term" value="F:iron ion binding"/>
    <property type="evidence" value="ECO:0007669"/>
    <property type="project" value="InterPro"/>
</dbReference>
<keyword evidence="4 8" id="KW-0560">Oxidoreductase</keyword>
<dbReference type="InterPro" id="IPR036396">
    <property type="entry name" value="Cyt_P450_sf"/>
</dbReference>
<organism evidence="10 11">
    <name type="scientific">Zopfia rhizophila CBS 207.26</name>
    <dbReference type="NCBI Taxonomy" id="1314779"/>
    <lineage>
        <taxon>Eukaryota</taxon>
        <taxon>Fungi</taxon>
        <taxon>Dikarya</taxon>
        <taxon>Ascomycota</taxon>
        <taxon>Pezizomycotina</taxon>
        <taxon>Dothideomycetes</taxon>
        <taxon>Dothideomycetes incertae sedis</taxon>
        <taxon>Zopfiaceae</taxon>
        <taxon>Zopfia</taxon>
    </lineage>
</organism>
<keyword evidence="11" id="KW-1185">Reference proteome</keyword>